<protein>
    <submittedName>
        <fullName evidence="1">Uncharacterized protein</fullName>
    </submittedName>
</protein>
<dbReference type="RefSeq" id="WP_281534816.1">
    <property type="nucleotide sequence ID" value="NZ_CP075584.1"/>
</dbReference>
<accession>A0ABY7NF61</accession>
<reference evidence="1 2" key="1">
    <citation type="submission" date="2021-05" db="EMBL/GenBank/DDBJ databases">
        <authorList>
            <person name="Kumar R."/>
            <person name="Kumar A."/>
            <person name="Mukhia S."/>
        </authorList>
    </citation>
    <scope>NUCLEOTIDE SEQUENCE [LARGE SCALE GENOMIC DNA]</scope>
    <source>
        <strain evidence="1 2">ERMR7:08</strain>
    </source>
</reference>
<evidence type="ECO:0000313" key="1">
    <source>
        <dbReference type="EMBL" id="WBM80189.1"/>
    </source>
</evidence>
<dbReference type="Proteomes" id="UP001212421">
    <property type="component" value="Chromosome"/>
</dbReference>
<evidence type="ECO:0000313" key="2">
    <source>
        <dbReference type="Proteomes" id="UP001212421"/>
    </source>
</evidence>
<sequence length="203" mass="22273">MSFQAALSGTKTLDRFAISGIIASWWSNNLVDLKTLSTLGYKGLVEAWVASVLDALGDEKSEANPLDHDAAKALVPTYLNQLSALANEVAELDQAIKATNAVDEDGEPIEVVLSPIELKEMKTQLALAKRLLKVERGDFAQKLMSASEVLDLAAARSVVLNIFQSDLLHEANERSARRRRRKLSQCLKRGGTNTRFLSLPLRN</sequence>
<proteinExistence type="predicted"/>
<keyword evidence="2" id="KW-1185">Reference proteome</keyword>
<organism evidence="1 2">
    <name type="scientific">Cryobacterium breve</name>
    <dbReference type="NCBI Taxonomy" id="1259258"/>
    <lineage>
        <taxon>Bacteria</taxon>
        <taxon>Bacillati</taxon>
        <taxon>Actinomycetota</taxon>
        <taxon>Actinomycetes</taxon>
        <taxon>Micrococcales</taxon>
        <taxon>Microbacteriaceae</taxon>
        <taxon>Cryobacterium</taxon>
    </lineage>
</organism>
<gene>
    <name evidence="1" type="ORF">KIV56_00950</name>
</gene>
<name>A0ABY7NF61_9MICO</name>
<dbReference type="EMBL" id="CP075584">
    <property type="protein sequence ID" value="WBM80189.1"/>
    <property type="molecule type" value="Genomic_DNA"/>
</dbReference>